<keyword evidence="2" id="KW-1185">Reference proteome</keyword>
<comment type="caution">
    <text evidence="1">The sequence shown here is derived from an EMBL/GenBank/DDBJ whole genome shotgun (WGS) entry which is preliminary data.</text>
</comment>
<protein>
    <submittedName>
        <fullName evidence="1">Prefoldin chaperone subunit family protein</fullName>
    </submittedName>
</protein>
<dbReference type="OrthoDB" id="1894836at2759"/>
<reference evidence="1" key="1">
    <citation type="submission" date="2019-12" db="EMBL/GenBank/DDBJ databases">
        <authorList>
            <person name="Scholes J."/>
        </authorList>
    </citation>
    <scope>NUCLEOTIDE SEQUENCE</scope>
</reference>
<sequence length="73" mass="8112">MSTPNPNNTQISADLLKQVRTREVAVAELSNLSSARAVYQKNGNIYFQTTIEKATAFEQKQLDIAKGRLQMLG</sequence>
<gene>
    <name evidence="1" type="ORF">SHERM_22849</name>
</gene>
<dbReference type="SUPFAM" id="SSF46579">
    <property type="entry name" value="Prefoldin"/>
    <property type="match status" value="1"/>
</dbReference>
<proteinExistence type="predicted"/>
<dbReference type="Proteomes" id="UP001153555">
    <property type="component" value="Unassembled WGS sequence"/>
</dbReference>
<name>A0A9N7N5F2_STRHE</name>
<dbReference type="EMBL" id="CACSLK010027751">
    <property type="protein sequence ID" value="CAA0827154.1"/>
    <property type="molecule type" value="Genomic_DNA"/>
</dbReference>
<dbReference type="AlphaFoldDB" id="A0A9N7N5F2"/>
<accession>A0A9N7N5F2</accession>
<evidence type="ECO:0000313" key="1">
    <source>
        <dbReference type="EMBL" id="CAA0827154.1"/>
    </source>
</evidence>
<evidence type="ECO:0000313" key="2">
    <source>
        <dbReference type="Proteomes" id="UP001153555"/>
    </source>
</evidence>
<organism evidence="1 2">
    <name type="scientific">Striga hermonthica</name>
    <name type="common">Purple witchweed</name>
    <name type="synonym">Buchnera hermonthica</name>
    <dbReference type="NCBI Taxonomy" id="68872"/>
    <lineage>
        <taxon>Eukaryota</taxon>
        <taxon>Viridiplantae</taxon>
        <taxon>Streptophyta</taxon>
        <taxon>Embryophyta</taxon>
        <taxon>Tracheophyta</taxon>
        <taxon>Spermatophyta</taxon>
        <taxon>Magnoliopsida</taxon>
        <taxon>eudicotyledons</taxon>
        <taxon>Gunneridae</taxon>
        <taxon>Pentapetalae</taxon>
        <taxon>asterids</taxon>
        <taxon>lamiids</taxon>
        <taxon>Lamiales</taxon>
        <taxon>Orobanchaceae</taxon>
        <taxon>Buchnereae</taxon>
        <taxon>Striga</taxon>
    </lineage>
</organism>